<protein>
    <submittedName>
        <fullName evidence="4">Homing endonuclease associated repeat-containing protein</fullName>
    </submittedName>
</protein>
<dbReference type="SMART" id="SM00507">
    <property type="entry name" value="HNHc"/>
    <property type="match status" value="1"/>
</dbReference>
<comment type="caution">
    <text evidence="4">The sequence shown here is derived from an EMBL/GenBank/DDBJ whole genome shotgun (WGS) entry which is preliminary data.</text>
</comment>
<reference evidence="4 5" key="1">
    <citation type="journal article" date="2019" name="Int. J. Syst. Evol. Microbiol.">
        <title>The Global Catalogue of Microorganisms (GCM) 10K type strain sequencing project: providing services to taxonomists for standard genome sequencing and annotation.</title>
        <authorList>
            <consortium name="The Broad Institute Genomics Platform"/>
            <consortium name="The Broad Institute Genome Sequencing Center for Infectious Disease"/>
            <person name="Wu L."/>
            <person name="Ma J."/>
        </authorList>
    </citation>
    <scope>NUCLEOTIDE SEQUENCE [LARGE SCALE GENOMIC DNA]</scope>
    <source>
        <strain evidence="4 5">YIM 94188</strain>
    </source>
</reference>
<proteinExistence type="predicted"/>
<sequence length="371" mass="42395">MATTEDSADGIECPTCGRDDFVSECGLNYHQTRVHQSDKKEEMIESLREVAERLGRTPKVKDAKDGELVASYPTYNKHFGSWGEALEEAGFAPNKERDISEGALLDELERLTSELGRVPSIAHMRQHGKYSPPTYIDRFGSWNDALEASGLDPNHRVNIPTDELLAELRRLREELGRRLSHRDMIEHGEFSHGIYTRRFGSWDEALEAAGLERYNNGKQTRTELARELRQFYNELGRVPLPKDLKREGPHAWSVYYRMFGPWPDVLAAIGLELPDSDSESLGYGPNWQTRRERVLARDDHTCQACGLDSEKSRDRYGKGLNVHHITPRNKFVEDGELNHEQANRMENLVTLCISCHRTWEGIPLRPTLAVN</sequence>
<dbReference type="PANTHER" id="PTHR41286:SF1">
    <property type="entry name" value="HNH NUCLEASE YAJD-RELATED"/>
    <property type="match status" value="1"/>
</dbReference>
<dbReference type="GO" id="GO:0016787">
    <property type="term" value="F:hydrolase activity"/>
    <property type="evidence" value="ECO:0007669"/>
    <property type="project" value="UniProtKB-KW"/>
</dbReference>
<organism evidence="4 5">
    <name type="scientific">Halopelagius fulvigenes</name>
    <dbReference type="NCBI Taxonomy" id="1198324"/>
    <lineage>
        <taxon>Archaea</taxon>
        <taxon>Methanobacteriati</taxon>
        <taxon>Methanobacteriota</taxon>
        <taxon>Stenosarchaea group</taxon>
        <taxon>Halobacteria</taxon>
        <taxon>Halobacteriales</taxon>
        <taxon>Haloferacaceae</taxon>
    </lineage>
</organism>
<keyword evidence="5" id="KW-1185">Reference proteome</keyword>
<gene>
    <name evidence="4" type="ORF">ACFQEV_11780</name>
</gene>
<dbReference type="AlphaFoldDB" id="A0ABD5U3J5"/>
<dbReference type="InterPro" id="IPR041025">
    <property type="entry name" value="HNH_repeat"/>
</dbReference>
<dbReference type="Proteomes" id="UP001596408">
    <property type="component" value="Unassembled WGS sequence"/>
</dbReference>
<dbReference type="Pfam" id="PF18780">
    <property type="entry name" value="HNH_repeat"/>
    <property type="match status" value="4"/>
</dbReference>
<keyword evidence="1" id="KW-0540">Nuclease</keyword>
<evidence type="ECO:0000256" key="2">
    <source>
        <dbReference type="ARBA" id="ARBA00022801"/>
    </source>
</evidence>
<dbReference type="RefSeq" id="WP_379696103.1">
    <property type="nucleotide sequence ID" value="NZ_JBHSXH010000015.1"/>
</dbReference>
<keyword evidence="4" id="KW-0255">Endonuclease</keyword>
<evidence type="ECO:0000313" key="4">
    <source>
        <dbReference type="EMBL" id="MFC6825664.1"/>
    </source>
</evidence>
<evidence type="ECO:0000313" key="5">
    <source>
        <dbReference type="Proteomes" id="UP001596408"/>
    </source>
</evidence>
<evidence type="ECO:0000256" key="1">
    <source>
        <dbReference type="ARBA" id="ARBA00022722"/>
    </source>
</evidence>
<evidence type="ECO:0000259" key="3">
    <source>
        <dbReference type="SMART" id="SM00507"/>
    </source>
</evidence>
<dbReference type="EMBL" id="JBHSXH010000015">
    <property type="protein sequence ID" value="MFC6825664.1"/>
    <property type="molecule type" value="Genomic_DNA"/>
</dbReference>
<dbReference type="PANTHER" id="PTHR41286">
    <property type="entry name" value="HNH NUCLEASE YAJD-RELATED"/>
    <property type="match status" value="1"/>
</dbReference>
<name>A0ABD5U3J5_9EURY</name>
<dbReference type="GO" id="GO:0004519">
    <property type="term" value="F:endonuclease activity"/>
    <property type="evidence" value="ECO:0007669"/>
    <property type="project" value="UniProtKB-KW"/>
</dbReference>
<feature type="domain" description="HNH nuclease" evidence="3">
    <location>
        <begin position="289"/>
        <end position="357"/>
    </location>
</feature>
<dbReference type="Pfam" id="PF01844">
    <property type="entry name" value="HNH"/>
    <property type="match status" value="1"/>
</dbReference>
<dbReference type="InterPro" id="IPR002711">
    <property type="entry name" value="HNH"/>
</dbReference>
<accession>A0ABD5U3J5</accession>
<dbReference type="InterPro" id="IPR003615">
    <property type="entry name" value="HNH_nuc"/>
</dbReference>
<dbReference type="CDD" id="cd00085">
    <property type="entry name" value="HNHc"/>
    <property type="match status" value="1"/>
</dbReference>
<keyword evidence="2" id="KW-0378">Hydrolase</keyword>
<dbReference type="Gene3D" id="1.10.30.50">
    <property type="match status" value="1"/>
</dbReference>